<organism evidence="2 3">
    <name type="scientific">Bradyrhizobium uaiense</name>
    <dbReference type="NCBI Taxonomy" id="2594946"/>
    <lineage>
        <taxon>Bacteria</taxon>
        <taxon>Pseudomonadati</taxon>
        <taxon>Pseudomonadota</taxon>
        <taxon>Alphaproteobacteria</taxon>
        <taxon>Hyphomicrobiales</taxon>
        <taxon>Nitrobacteraceae</taxon>
        <taxon>Bradyrhizobium</taxon>
    </lineage>
</organism>
<protein>
    <submittedName>
        <fullName evidence="2">Uncharacterized protein</fullName>
    </submittedName>
</protein>
<feature type="transmembrane region" description="Helical" evidence="1">
    <location>
        <begin position="6"/>
        <end position="27"/>
    </location>
</feature>
<gene>
    <name evidence="2" type="ORF">FNJ47_17045</name>
</gene>
<feature type="transmembrane region" description="Helical" evidence="1">
    <location>
        <begin position="170"/>
        <end position="192"/>
    </location>
</feature>
<dbReference type="EMBL" id="VKHP01000060">
    <property type="protein sequence ID" value="NEU97493.1"/>
    <property type="molecule type" value="Genomic_DNA"/>
</dbReference>
<feature type="transmembrane region" description="Helical" evidence="1">
    <location>
        <begin position="64"/>
        <end position="82"/>
    </location>
</feature>
<comment type="caution">
    <text evidence="2">The sequence shown here is derived from an EMBL/GenBank/DDBJ whole genome shotgun (WGS) entry which is preliminary data.</text>
</comment>
<feature type="transmembrane region" description="Helical" evidence="1">
    <location>
        <begin position="133"/>
        <end position="158"/>
    </location>
</feature>
<dbReference type="RefSeq" id="WP_163154965.1">
    <property type="nucleotide sequence ID" value="NZ_VKHP01000060.1"/>
</dbReference>
<name>A0A6P1BGW1_9BRAD</name>
<proteinExistence type="predicted"/>
<sequence>MTGWILYGALGVADAVLLGGLVVATLYLRRKHPGHVFTIWYAFWLMLILFSGLFYYVWANERSISGSILSGNSPIGGFIVWFQKTSMDFHDERYLIASIYIVVVLPQVLSYLVSGIFGCANRLVLIEWITAAVTWLLIKFLAVLSGILMAQAIAALYAKPVLRPADLPPKLLYSIMMISLSFIVAGVFYFTYEYRFRRMLVKMRKPFKPLVSHMRSYAASAEAREAKKKRYAWLRTRARKLASGVLWN</sequence>
<evidence type="ECO:0000313" key="2">
    <source>
        <dbReference type="EMBL" id="NEU97493.1"/>
    </source>
</evidence>
<dbReference type="AlphaFoldDB" id="A0A6P1BGW1"/>
<reference evidence="2 3" key="1">
    <citation type="journal article" date="2020" name="Arch. Microbiol.">
        <title>Bradyrhizobium uaiense sp. nov., a new highly efficient cowpea symbiont.</title>
        <authorList>
            <person name="Cabral Michel D."/>
            <person name="Azarias Guimaraes A."/>
            <person name="Martins da Costa E."/>
            <person name="Soares de Carvalho T."/>
            <person name="Balsanelli E."/>
            <person name="Willems A."/>
            <person name="Maltempi de Souza E."/>
            <person name="de Souza Moreira F.M."/>
        </authorList>
    </citation>
    <scope>NUCLEOTIDE SEQUENCE [LARGE SCALE GENOMIC DNA]</scope>
    <source>
        <strain evidence="2 3">UFLA 03-164</strain>
    </source>
</reference>
<evidence type="ECO:0000256" key="1">
    <source>
        <dbReference type="SAM" id="Phobius"/>
    </source>
</evidence>
<feature type="transmembrane region" description="Helical" evidence="1">
    <location>
        <begin position="39"/>
        <end position="58"/>
    </location>
</feature>
<keyword evidence="1" id="KW-0812">Transmembrane</keyword>
<dbReference type="Proteomes" id="UP000468531">
    <property type="component" value="Unassembled WGS sequence"/>
</dbReference>
<accession>A0A6P1BGW1</accession>
<evidence type="ECO:0000313" key="3">
    <source>
        <dbReference type="Proteomes" id="UP000468531"/>
    </source>
</evidence>
<keyword evidence="1" id="KW-0472">Membrane</keyword>
<feature type="transmembrane region" description="Helical" evidence="1">
    <location>
        <begin position="94"/>
        <end position="113"/>
    </location>
</feature>
<keyword evidence="3" id="KW-1185">Reference proteome</keyword>
<keyword evidence="1" id="KW-1133">Transmembrane helix</keyword>